<protein>
    <submittedName>
        <fullName evidence="1">Uncharacterized protein</fullName>
    </submittedName>
</protein>
<evidence type="ECO:0000313" key="2">
    <source>
        <dbReference type="Proteomes" id="UP000192257"/>
    </source>
</evidence>
<keyword evidence="2" id="KW-1185">Reference proteome</keyword>
<dbReference type="GeneID" id="39988930"/>
<dbReference type="RefSeq" id="XP_028879706.1">
    <property type="nucleotide sequence ID" value="XM_029029150.1"/>
</dbReference>
<evidence type="ECO:0000313" key="1">
    <source>
        <dbReference type="EMBL" id="ORC85640.1"/>
    </source>
</evidence>
<comment type="caution">
    <text evidence="1">The sequence shown here is derived from an EMBL/GenBank/DDBJ whole genome shotgun (WGS) entry which is preliminary data.</text>
</comment>
<dbReference type="AlphaFoldDB" id="A0A1X0NNB6"/>
<organism evidence="1 2">
    <name type="scientific">Trypanosoma theileri</name>
    <dbReference type="NCBI Taxonomy" id="67003"/>
    <lineage>
        <taxon>Eukaryota</taxon>
        <taxon>Discoba</taxon>
        <taxon>Euglenozoa</taxon>
        <taxon>Kinetoplastea</taxon>
        <taxon>Metakinetoplastina</taxon>
        <taxon>Trypanosomatida</taxon>
        <taxon>Trypanosomatidae</taxon>
        <taxon>Trypanosoma</taxon>
    </lineage>
</organism>
<reference evidence="1 2" key="1">
    <citation type="submission" date="2017-03" db="EMBL/GenBank/DDBJ databases">
        <title>An alternative strategy for trypanosome survival in the mammalian bloodstream revealed through genome and transcriptome analysis of the ubiquitous bovine parasite Trypanosoma (Megatrypanum) theileri.</title>
        <authorList>
            <person name="Kelly S."/>
            <person name="Ivens A."/>
            <person name="Mott A."/>
            <person name="O'Neill E."/>
            <person name="Emms D."/>
            <person name="Macleod O."/>
            <person name="Voorheis P."/>
            <person name="Matthews J."/>
            <person name="Matthews K."/>
            <person name="Carrington M."/>
        </authorList>
    </citation>
    <scope>NUCLEOTIDE SEQUENCE [LARGE SCALE GENOMIC DNA]</scope>
    <source>
        <strain evidence="1">Edinburgh</strain>
    </source>
</reference>
<gene>
    <name evidence="1" type="ORF">TM35_000342520</name>
</gene>
<accession>A0A1X0NNB6</accession>
<proteinExistence type="predicted"/>
<dbReference type="OrthoDB" id="242049at2759"/>
<dbReference type="EMBL" id="NBCO01000034">
    <property type="protein sequence ID" value="ORC85640.1"/>
    <property type="molecule type" value="Genomic_DNA"/>
</dbReference>
<dbReference type="Proteomes" id="UP000192257">
    <property type="component" value="Unassembled WGS sequence"/>
</dbReference>
<dbReference type="VEuPathDB" id="TriTrypDB:TM35_000342520"/>
<sequence>MCSRFRAVCEELGHLQVRMIRRDGNPTQLVAEAIELIRHNCDIIQPQEKNLPYVPLFLRSCGTLLSRANTDPAHEALECAARLAESYVDGNHGDVNESGTVLRSLVLLSRNRENSAKQSGYTTTPLFVSPIKPLVAASFNNTMQKWQKNQIRPHTSTLLSLLRGSDTVYGENFHFSPVSADITGLLPIKGKVQMEAKVQKCAHSRCILRALRDVQLSKLDAGICLSSMAEMGFYDAELCNACCEVLFSTHALVTSQQFAQIIYSLGILQHRHIHQKFFSSMVEFQKCNAEAVRQHVVGLAMLRQPPPNERSLMDGIFLHALRPTDPLEFNSSPDDALTPEWYLCVGHALACLDITHFKYRLMMARTLRRCIGNMTTQQRCKMLYSLGNIPLESVPEELKRSWTGKVVRTIGVLTERLRYDVDPSDGPFVMNTLLAVGVHEHPMIPQQPNLESGENPVEVLLRTWATSPKERVLHLTEQIRPRHLGGEPTATLSHLFTVIASSCGGSQIDSYRFSPLCDAVSSHVGDMNVEETLSTIAAMQCIGIGEQYRNVLVTLLENLWRRRGDMTPESQARCCRLMENLGHLDIAVELLEYMASV</sequence>
<name>A0A1X0NNB6_9TRYP</name>